<reference evidence="2 3" key="1">
    <citation type="submission" date="2024-07" db="EMBL/GenBank/DDBJ databases">
        <title>Uliginosibacterium paludis KCTC:42655.</title>
        <authorList>
            <person name="Kim M.K."/>
        </authorList>
    </citation>
    <scope>NUCLEOTIDE SEQUENCE [LARGE SCALE GENOMIC DNA]</scope>
    <source>
        <strain evidence="2 3">KCTC 42655</strain>
    </source>
</reference>
<organism evidence="2 3">
    <name type="scientific">Uliginosibacterium paludis</name>
    <dbReference type="NCBI Taxonomy" id="1615952"/>
    <lineage>
        <taxon>Bacteria</taxon>
        <taxon>Pseudomonadati</taxon>
        <taxon>Pseudomonadota</taxon>
        <taxon>Betaproteobacteria</taxon>
        <taxon>Rhodocyclales</taxon>
        <taxon>Zoogloeaceae</taxon>
        <taxon>Uliginosibacterium</taxon>
    </lineage>
</organism>
<keyword evidence="1" id="KW-0175">Coiled coil</keyword>
<comment type="caution">
    <text evidence="2">The sequence shown here is derived from an EMBL/GenBank/DDBJ whole genome shotgun (WGS) entry which is preliminary data.</text>
</comment>
<evidence type="ECO:0000313" key="2">
    <source>
        <dbReference type="EMBL" id="MET1492146.1"/>
    </source>
</evidence>
<accession>A0ABV2CW42</accession>
<evidence type="ECO:0000313" key="3">
    <source>
        <dbReference type="Proteomes" id="UP001548590"/>
    </source>
</evidence>
<evidence type="ECO:0000256" key="1">
    <source>
        <dbReference type="SAM" id="Coils"/>
    </source>
</evidence>
<sequence>MTAFAAPHYHRPMDAELTSLESRLNALLAEYKGLHLENRELTTRVATLQADNRRLTEKLAVVTERVEGLLARLPQGDGA</sequence>
<gene>
    <name evidence="2" type="ORF">ABVT11_20075</name>
</gene>
<dbReference type="GO" id="GO:0051301">
    <property type="term" value="P:cell division"/>
    <property type="evidence" value="ECO:0007669"/>
    <property type="project" value="UniProtKB-KW"/>
</dbReference>
<keyword evidence="3" id="KW-1185">Reference proteome</keyword>
<protein>
    <submittedName>
        <fullName evidence="2">Cell division protein ZapB</fullName>
    </submittedName>
</protein>
<name>A0ABV2CW42_9RHOO</name>
<dbReference type="EMBL" id="JBEWLZ010000022">
    <property type="protein sequence ID" value="MET1492146.1"/>
    <property type="molecule type" value="Genomic_DNA"/>
</dbReference>
<dbReference type="Proteomes" id="UP001548590">
    <property type="component" value="Unassembled WGS sequence"/>
</dbReference>
<keyword evidence="2" id="KW-0132">Cell division</keyword>
<proteinExistence type="predicted"/>
<keyword evidence="2" id="KW-0131">Cell cycle</keyword>
<feature type="coiled-coil region" evidence="1">
    <location>
        <begin position="17"/>
        <end position="72"/>
    </location>
</feature>
<dbReference type="RefSeq" id="WP_345924601.1">
    <property type="nucleotide sequence ID" value="NZ_JBDIVF010000001.1"/>
</dbReference>